<feature type="region of interest" description="Disordered" evidence="1">
    <location>
        <begin position="34"/>
        <end position="128"/>
    </location>
</feature>
<keyword evidence="4" id="KW-1185">Reference proteome</keyword>
<evidence type="ECO:0000313" key="4">
    <source>
        <dbReference type="Proteomes" id="UP001415857"/>
    </source>
</evidence>
<reference evidence="3 4" key="1">
    <citation type="journal article" date="2024" name="Plant J.">
        <title>Genome sequences and population genomics reveal climatic adaptation and genomic divergence between two closely related sweetgum species.</title>
        <authorList>
            <person name="Xu W.Q."/>
            <person name="Ren C.Q."/>
            <person name="Zhang X.Y."/>
            <person name="Comes H.P."/>
            <person name="Liu X.H."/>
            <person name="Li Y.G."/>
            <person name="Kettle C.J."/>
            <person name="Jalonen R."/>
            <person name="Gaisberger H."/>
            <person name="Ma Y.Z."/>
            <person name="Qiu Y.X."/>
        </authorList>
    </citation>
    <scope>NUCLEOTIDE SEQUENCE [LARGE SCALE GENOMIC DNA]</scope>
    <source>
        <strain evidence="3">Hangzhou</strain>
    </source>
</reference>
<dbReference type="PANTHER" id="PTHR33595">
    <property type="entry name" value="VON WILLEBRAND FACTOR A DOMAIN PROTEIN"/>
    <property type="match status" value="1"/>
</dbReference>
<dbReference type="EMBL" id="JBBPBK010000009">
    <property type="protein sequence ID" value="KAK9278175.1"/>
    <property type="molecule type" value="Genomic_DNA"/>
</dbReference>
<proteinExistence type="predicted"/>
<evidence type="ECO:0000313" key="3">
    <source>
        <dbReference type="EMBL" id="KAK9278175.1"/>
    </source>
</evidence>
<gene>
    <name evidence="3" type="ORF">L1049_027735</name>
</gene>
<evidence type="ECO:0000259" key="2">
    <source>
        <dbReference type="Pfam" id="PF25821"/>
    </source>
</evidence>
<dbReference type="InterPro" id="IPR057710">
    <property type="entry name" value="DUF7950"/>
</dbReference>
<dbReference type="PANTHER" id="PTHR33595:SF7">
    <property type="entry name" value="OS12G0242500 PROTEIN"/>
    <property type="match status" value="1"/>
</dbReference>
<dbReference type="AlphaFoldDB" id="A0AAP0RIL6"/>
<name>A0AAP0RIL6_LIQFO</name>
<feature type="domain" description="DUF7950" evidence="2">
    <location>
        <begin position="176"/>
        <end position="303"/>
    </location>
</feature>
<sequence length="306" mass="33866">MDGRGGCCIARYAGGVYDMSKVDRIMLRFRPIAPKPAATGGSSSGGSTPENNNEVQVKSGRGKRKYVRDNTSSNNKRCNKKRKASPEEKNEGFSGDTVVTLPLLPETPDRKDSPARASPTTDHPDLTTTATIKQVKNVPIWLNFNNSMSDIMNRQVHGFCGSDRTVVMPQPVRPVGSCVTVECVTDTWVDVAGEGLGCTDEERRKNLEWDTCPAFISDGLNRVTWTNRAYRRMVGQVDLSEEEMMVWLVMKEGVPVTYPAFTCRVRLQYTCGKERSSLTLPCDVWRMDGGGCAWRLDVEAALSLGR</sequence>
<organism evidence="3 4">
    <name type="scientific">Liquidambar formosana</name>
    <name type="common">Formosan gum</name>
    <dbReference type="NCBI Taxonomy" id="63359"/>
    <lineage>
        <taxon>Eukaryota</taxon>
        <taxon>Viridiplantae</taxon>
        <taxon>Streptophyta</taxon>
        <taxon>Embryophyta</taxon>
        <taxon>Tracheophyta</taxon>
        <taxon>Spermatophyta</taxon>
        <taxon>Magnoliopsida</taxon>
        <taxon>eudicotyledons</taxon>
        <taxon>Gunneridae</taxon>
        <taxon>Pentapetalae</taxon>
        <taxon>Saxifragales</taxon>
        <taxon>Altingiaceae</taxon>
        <taxon>Liquidambar</taxon>
    </lineage>
</organism>
<evidence type="ECO:0000256" key="1">
    <source>
        <dbReference type="SAM" id="MobiDB-lite"/>
    </source>
</evidence>
<protein>
    <recommendedName>
        <fullName evidence="2">DUF7950 domain-containing protein</fullName>
    </recommendedName>
</protein>
<dbReference type="Pfam" id="PF25821">
    <property type="entry name" value="DUF7950"/>
    <property type="match status" value="1"/>
</dbReference>
<dbReference type="Proteomes" id="UP001415857">
    <property type="component" value="Unassembled WGS sequence"/>
</dbReference>
<comment type="caution">
    <text evidence="3">The sequence shown here is derived from an EMBL/GenBank/DDBJ whole genome shotgun (WGS) entry which is preliminary data.</text>
</comment>
<accession>A0AAP0RIL6</accession>